<feature type="chain" id="PRO_5046866186" description="PEP-CTERM protein-sorting domain-containing protein" evidence="1">
    <location>
        <begin position="20"/>
        <end position="198"/>
    </location>
</feature>
<keyword evidence="3" id="KW-1185">Reference proteome</keyword>
<evidence type="ECO:0000313" key="3">
    <source>
        <dbReference type="Proteomes" id="UP001290861"/>
    </source>
</evidence>
<gene>
    <name evidence="2" type="ORF">P9H32_17850</name>
</gene>
<sequence length="198" mass="20750">MKKVIFLLAALLASGTLQAGVIVDSLDNTDNISYTFGAASVSDNGGSGIVTLQKTSTNYVDTGMDWQLGGASGGSMDINAYTSASITPEGPVNGGYYNVNILLYDALGDYIAEQAWITDTQDTETQTVVLADLINASAYAESGVASWALRIRANLPHDVENSGFGFTEIAVNNIPEPVSLALIGIFGGGALFVRRLLM</sequence>
<comment type="caution">
    <text evidence="2">The sequence shown here is derived from an EMBL/GenBank/DDBJ whole genome shotgun (WGS) entry which is preliminary data.</text>
</comment>
<organism evidence="2 3">
    <name type="scientific">Pontiella agarivorans</name>
    <dbReference type="NCBI Taxonomy" id="3038953"/>
    <lineage>
        <taxon>Bacteria</taxon>
        <taxon>Pseudomonadati</taxon>
        <taxon>Kiritimatiellota</taxon>
        <taxon>Kiritimatiellia</taxon>
        <taxon>Kiritimatiellales</taxon>
        <taxon>Pontiellaceae</taxon>
        <taxon>Pontiella</taxon>
    </lineage>
</organism>
<dbReference type="RefSeq" id="WP_322610269.1">
    <property type="nucleotide sequence ID" value="NZ_JARVCO010000012.1"/>
</dbReference>
<feature type="signal peptide" evidence="1">
    <location>
        <begin position="1"/>
        <end position="19"/>
    </location>
</feature>
<evidence type="ECO:0008006" key="4">
    <source>
        <dbReference type="Google" id="ProtNLM"/>
    </source>
</evidence>
<reference evidence="2 3" key="1">
    <citation type="journal article" date="2024" name="Appl. Environ. Microbiol.">
        <title>Pontiella agarivorans sp. nov., a novel marine anaerobic bacterium capable of degrading macroalgal polysaccharides and fixing nitrogen.</title>
        <authorList>
            <person name="Liu N."/>
            <person name="Kivenson V."/>
            <person name="Peng X."/>
            <person name="Cui Z."/>
            <person name="Lankiewicz T.S."/>
            <person name="Gosselin K.M."/>
            <person name="English C.J."/>
            <person name="Blair E.M."/>
            <person name="O'Malley M.A."/>
            <person name="Valentine D.L."/>
        </authorList>
    </citation>
    <scope>NUCLEOTIDE SEQUENCE [LARGE SCALE GENOMIC DNA]</scope>
    <source>
        <strain evidence="2 3">NLcol2</strain>
    </source>
</reference>
<evidence type="ECO:0000313" key="2">
    <source>
        <dbReference type="EMBL" id="MDZ8120495.1"/>
    </source>
</evidence>
<protein>
    <recommendedName>
        <fullName evidence="4">PEP-CTERM protein-sorting domain-containing protein</fullName>
    </recommendedName>
</protein>
<dbReference type="Proteomes" id="UP001290861">
    <property type="component" value="Unassembled WGS sequence"/>
</dbReference>
<proteinExistence type="predicted"/>
<name>A0ABU5N220_9BACT</name>
<accession>A0ABU5N220</accession>
<dbReference type="EMBL" id="JARVCO010000012">
    <property type="protein sequence ID" value="MDZ8120495.1"/>
    <property type="molecule type" value="Genomic_DNA"/>
</dbReference>
<keyword evidence="1" id="KW-0732">Signal</keyword>
<evidence type="ECO:0000256" key="1">
    <source>
        <dbReference type="SAM" id="SignalP"/>
    </source>
</evidence>